<evidence type="ECO:0000313" key="2">
    <source>
        <dbReference type="Proteomes" id="UP000095751"/>
    </source>
</evidence>
<accession>A0A1E7F697</accession>
<dbReference type="EMBL" id="KV784361">
    <property type="protein sequence ID" value="OEU13383.1"/>
    <property type="molecule type" value="Genomic_DNA"/>
</dbReference>
<dbReference type="KEGG" id="fcy:FRACYDRAFT_262227"/>
<dbReference type="OrthoDB" id="201706at2759"/>
<dbReference type="Proteomes" id="UP000095751">
    <property type="component" value="Unassembled WGS sequence"/>
</dbReference>
<gene>
    <name evidence="1" type="ORF">FRACYDRAFT_262227</name>
</gene>
<name>A0A1E7F697_9STRA</name>
<sequence>MDKVAGSIPAFSILSFAFLNNSSISHPYCPRDHAFPMEPSLSLPTYKYVIDDRIVVIIARPSLDNNAENNYKYCPVQLYVGLKSATGSESEIETNNISSSNIHIKEFWMFFQLALAWLASGRQERTAITAVADLESNTYENLLSYNEVMEKHRKNRIPLWNTDANMNPITKDIATTTIITRKDVNDSVRTVQLALLKILDCEDLARDYEWDQLITTIDTETLLRTDLEKACYVLKSANEFLSREARDEIGFDWGSCAWRHCGALSDYQEAIDALEYQVGMLEPYECLFVLDVIERSLRDILAVTNDYHHDTITIDASSSAATISTTALSSSSSSSTLMKVPKYIPLQRMSDMSNEEEEDGLDRSETEYLKTLSLFRNSES</sequence>
<organism evidence="1 2">
    <name type="scientific">Fragilariopsis cylindrus CCMP1102</name>
    <dbReference type="NCBI Taxonomy" id="635003"/>
    <lineage>
        <taxon>Eukaryota</taxon>
        <taxon>Sar</taxon>
        <taxon>Stramenopiles</taxon>
        <taxon>Ochrophyta</taxon>
        <taxon>Bacillariophyta</taxon>
        <taxon>Bacillariophyceae</taxon>
        <taxon>Bacillariophycidae</taxon>
        <taxon>Bacillariales</taxon>
        <taxon>Bacillariaceae</taxon>
        <taxon>Fragilariopsis</taxon>
    </lineage>
</organism>
<reference evidence="1 2" key="1">
    <citation type="submission" date="2016-09" db="EMBL/GenBank/DDBJ databases">
        <title>Extensive genetic diversity and differential bi-allelic expression allows diatom success in the polar Southern Ocean.</title>
        <authorList>
            <consortium name="DOE Joint Genome Institute"/>
            <person name="Mock T."/>
            <person name="Otillar R.P."/>
            <person name="Strauss J."/>
            <person name="Dupont C."/>
            <person name="Frickenhaus S."/>
            <person name="Maumus F."/>
            <person name="Mcmullan M."/>
            <person name="Sanges R."/>
            <person name="Schmutz J."/>
            <person name="Toseland A."/>
            <person name="Valas R."/>
            <person name="Veluchamy A."/>
            <person name="Ward B.J."/>
            <person name="Allen A."/>
            <person name="Barry K."/>
            <person name="Falciatore A."/>
            <person name="Ferrante M."/>
            <person name="Fortunato A.E."/>
            <person name="Gloeckner G."/>
            <person name="Gruber A."/>
            <person name="Hipkin R."/>
            <person name="Janech M."/>
            <person name="Kroth P."/>
            <person name="Leese F."/>
            <person name="Lindquist E."/>
            <person name="Lyon B.R."/>
            <person name="Martin J."/>
            <person name="Mayer C."/>
            <person name="Parker M."/>
            <person name="Quesneville H."/>
            <person name="Raymond J."/>
            <person name="Uhlig C."/>
            <person name="Valentin K.U."/>
            <person name="Worden A.Z."/>
            <person name="Armbrust E.V."/>
            <person name="Bowler C."/>
            <person name="Green B."/>
            <person name="Moulton V."/>
            <person name="Van Oosterhout C."/>
            <person name="Grigoriev I."/>
        </authorList>
    </citation>
    <scope>NUCLEOTIDE SEQUENCE [LARGE SCALE GENOMIC DNA]</scope>
    <source>
        <strain evidence="1 2">CCMP1102</strain>
    </source>
</reference>
<dbReference type="InParanoid" id="A0A1E7F697"/>
<dbReference type="AlphaFoldDB" id="A0A1E7F697"/>
<protein>
    <submittedName>
        <fullName evidence="1">Uncharacterized protein</fullName>
    </submittedName>
</protein>
<keyword evidence="2" id="KW-1185">Reference proteome</keyword>
<proteinExistence type="predicted"/>
<evidence type="ECO:0000313" key="1">
    <source>
        <dbReference type="EMBL" id="OEU13383.1"/>
    </source>
</evidence>